<dbReference type="EMBL" id="PVTR01000006">
    <property type="protein sequence ID" value="PRY87444.1"/>
    <property type="molecule type" value="Genomic_DNA"/>
</dbReference>
<gene>
    <name evidence="2" type="ORF">CLW00_10663</name>
</gene>
<evidence type="ECO:0000256" key="1">
    <source>
        <dbReference type="SAM" id="SignalP"/>
    </source>
</evidence>
<name>A0A2T0WLP5_9BACT</name>
<feature type="signal peptide" evidence="1">
    <location>
        <begin position="1"/>
        <end position="22"/>
    </location>
</feature>
<evidence type="ECO:0000313" key="2">
    <source>
        <dbReference type="EMBL" id="PRY87444.1"/>
    </source>
</evidence>
<accession>A0A2T0WLP5</accession>
<protein>
    <recommendedName>
        <fullName evidence="4">DUF4840 domain-containing protein</fullName>
    </recommendedName>
</protein>
<organism evidence="2 3">
    <name type="scientific">Mongoliibacter ruber</name>
    <dbReference type="NCBI Taxonomy" id="1750599"/>
    <lineage>
        <taxon>Bacteria</taxon>
        <taxon>Pseudomonadati</taxon>
        <taxon>Bacteroidota</taxon>
        <taxon>Cytophagia</taxon>
        <taxon>Cytophagales</taxon>
        <taxon>Cyclobacteriaceae</taxon>
        <taxon>Mongoliibacter</taxon>
    </lineage>
</organism>
<evidence type="ECO:0008006" key="4">
    <source>
        <dbReference type="Google" id="ProtNLM"/>
    </source>
</evidence>
<keyword evidence="1" id="KW-0732">Signal</keyword>
<feature type="chain" id="PRO_5015443383" description="DUF4840 domain-containing protein" evidence="1">
    <location>
        <begin position="23"/>
        <end position="181"/>
    </location>
</feature>
<evidence type="ECO:0000313" key="3">
    <source>
        <dbReference type="Proteomes" id="UP000238157"/>
    </source>
</evidence>
<dbReference type="PROSITE" id="PS51257">
    <property type="entry name" value="PROKAR_LIPOPROTEIN"/>
    <property type="match status" value="1"/>
</dbReference>
<comment type="caution">
    <text evidence="2">The sequence shown here is derived from an EMBL/GenBank/DDBJ whole genome shotgun (WGS) entry which is preliminary data.</text>
</comment>
<reference evidence="2 3" key="1">
    <citation type="submission" date="2018-03" db="EMBL/GenBank/DDBJ databases">
        <title>Genomic Encyclopedia of Archaeal and Bacterial Type Strains, Phase II (KMG-II): from individual species to whole genera.</title>
        <authorList>
            <person name="Goeker M."/>
        </authorList>
    </citation>
    <scope>NUCLEOTIDE SEQUENCE [LARGE SCALE GENOMIC DNA]</scope>
    <source>
        <strain evidence="2 3">DSM 27929</strain>
    </source>
</reference>
<dbReference type="OrthoDB" id="839692at2"/>
<sequence length="181" mass="20556">MKNKHLLFSLMSFLLLAMTACQDDQEEPARFFYGNYNLQAIAMDQPIALTNSGESSQDFLVQLEGLISSQNNRMTFVEDIDDQMFFAFYSPTVLTEQGGVPIVRFAAENVVLKVELDDATDQFQIIEQLPSVVEFGEIVSIKLLDQLTLEVTLNQSLYDFSDNEWKDVVVDYQFVRGPIST</sequence>
<proteinExistence type="predicted"/>
<keyword evidence="3" id="KW-1185">Reference proteome</keyword>
<dbReference type="Proteomes" id="UP000238157">
    <property type="component" value="Unassembled WGS sequence"/>
</dbReference>
<dbReference type="AlphaFoldDB" id="A0A2T0WLP5"/>